<evidence type="ECO:0000313" key="5">
    <source>
        <dbReference type="Proteomes" id="UP000053097"/>
    </source>
</evidence>
<dbReference type="EMBL" id="QOIP01000014">
    <property type="protein sequence ID" value="RLU14732.1"/>
    <property type="molecule type" value="Genomic_DNA"/>
</dbReference>
<evidence type="ECO:0000256" key="2">
    <source>
        <dbReference type="SAM" id="SignalP"/>
    </source>
</evidence>
<feature type="signal peptide" evidence="2">
    <location>
        <begin position="1"/>
        <end position="19"/>
    </location>
</feature>
<dbReference type="EMBL" id="KK107061">
    <property type="protein sequence ID" value="EZA61290.1"/>
    <property type="molecule type" value="Genomic_DNA"/>
</dbReference>
<keyword evidence="2" id="KW-0732">Signal</keyword>
<feature type="region of interest" description="Disordered" evidence="1">
    <location>
        <begin position="177"/>
        <end position="252"/>
    </location>
</feature>
<feature type="region of interest" description="Disordered" evidence="1">
    <location>
        <begin position="398"/>
        <end position="426"/>
    </location>
</feature>
<feature type="compositionally biased region" description="Low complexity" evidence="1">
    <location>
        <begin position="400"/>
        <end position="418"/>
    </location>
</feature>
<dbReference type="Proteomes" id="UP000279307">
    <property type="component" value="Chromosome 14"/>
</dbReference>
<dbReference type="Proteomes" id="UP000053097">
    <property type="component" value="Unassembled WGS sequence"/>
</dbReference>
<gene>
    <name evidence="4" type="ORF">DMN91_012619</name>
    <name evidence="3" type="ORF">X777_11997</name>
</gene>
<dbReference type="AlphaFoldDB" id="A0A026WZ06"/>
<evidence type="ECO:0000313" key="4">
    <source>
        <dbReference type="EMBL" id="RLU14732.1"/>
    </source>
</evidence>
<protein>
    <submittedName>
        <fullName evidence="3">Uncharacterized protein</fullName>
    </submittedName>
</protein>
<keyword evidence="5" id="KW-1185">Reference proteome</keyword>
<reference evidence="4" key="2">
    <citation type="journal article" date="2018" name="Genome Res.">
        <title>The genomic architecture and molecular evolution of ant odorant receptors.</title>
        <authorList>
            <person name="McKenzie S.K."/>
            <person name="Kronauer D.J.C."/>
        </authorList>
    </citation>
    <scope>NUCLEOTIDE SEQUENCE [LARGE SCALE GENOMIC DNA]</scope>
    <source>
        <strain evidence="4">Clonal line C1</strain>
    </source>
</reference>
<feature type="chain" id="PRO_5033208158" evidence="2">
    <location>
        <begin position="20"/>
        <end position="426"/>
    </location>
</feature>
<feature type="compositionally biased region" description="Basic and acidic residues" evidence="1">
    <location>
        <begin position="204"/>
        <end position="230"/>
    </location>
</feature>
<dbReference type="OMA" id="YPQNINH"/>
<evidence type="ECO:0000256" key="1">
    <source>
        <dbReference type="SAM" id="MobiDB-lite"/>
    </source>
</evidence>
<organism evidence="3 5">
    <name type="scientific">Ooceraea biroi</name>
    <name type="common">Clonal raider ant</name>
    <name type="synonym">Cerapachys biroi</name>
    <dbReference type="NCBI Taxonomy" id="2015173"/>
    <lineage>
        <taxon>Eukaryota</taxon>
        <taxon>Metazoa</taxon>
        <taxon>Ecdysozoa</taxon>
        <taxon>Arthropoda</taxon>
        <taxon>Hexapoda</taxon>
        <taxon>Insecta</taxon>
        <taxon>Pterygota</taxon>
        <taxon>Neoptera</taxon>
        <taxon>Endopterygota</taxon>
        <taxon>Hymenoptera</taxon>
        <taxon>Apocrita</taxon>
        <taxon>Aculeata</taxon>
        <taxon>Formicoidea</taxon>
        <taxon>Formicidae</taxon>
        <taxon>Dorylinae</taxon>
        <taxon>Ooceraea</taxon>
    </lineage>
</organism>
<reference evidence="4" key="3">
    <citation type="submission" date="2018-07" db="EMBL/GenBank/DDBJ databases">
        <authorList>
            <person name="Mckenzie S.K."/>
            <person name="Kronauer D.J.C."/>
        </authorList>
    </citation>
    <scope>NUCLEOTIDE SEQUENCE</scope>
    <source>
        <strain evidence="4">Clonal line C1</strain>
    </source>
</reference>
<reference evidence="3 5" key="1">
    <citation type="journal article" date="2014" name="Curr. Biol.">
        <title>The genome of the clonal raider ant Cerapachys biroi.</title>
        <authorList>
            <person name="Oxley P.R."/>
            <person name="Ji L."/>
            <person name="Fetter-Pruneda I."/>
            <person name="McKenzie S.K."/>
            <person name="Li C."/>
            <person name="Hu H."/>
            <person name="Zhang G."/>
            <person name="Kronauer D.J."/>
        </authorList>
    </citation>
    <scope>NUCLEOTIDE SEQUENCE [LARGE SCALE GENOMIC DNA]</scope>
</reference>
<evidence type="ECO:0000313" key="3">
    <source>
        <dbReference type="EMBL" id="EZA61290.1"/>
    </source>
</evidence>
<proteinExistence type="predicted"/>
<accession>A0A026WZ06</accession>
<sequence length="426" mass="47734">MGSLVVVIAVIVYCSEVYCDTLPANIVKLEATRLIEKNDSYASDKGIIWKSLGLPRAKPTRSEEPKIPDSAVVEANKRKSRFLGTLAFLAGLSFGGLATAASSTVRNSAKLPQASLSLNLGPSKTSPYLATYYHPYPLLPYPLFYPGSLGLVPMTDSTKPQTNNDLTPQVISVFDNREPSNLVENNEEYADEEKKSSNSNIRRTSNERNGADGYMELRDEADRNAEEKTTIRGCKGSQRKHGSFSKGSAREREDLQVDDLLRATLSFRAANMTADANQTVTENTTMPMTTIPSRGYIPNENHHHHHHHYGYNSTTRPPFPGYFGGYPQNVNHVDFTTGSDAYQYHNYGPINHNLPYEQPANFYHNDKYSVYSNPHGNTHFVGPFPANHANEFVSPDQLDRQYQPPYQPYQRPEYQPPYADGFRPVK</sequence>
<name>A0A026WZ06_OOCBI</name>